<accession>A0A3A4ABN5</accession>
<dbReference type="AlphaFoldDB" id="A0A3A4ABN5"/>
<name>A0A3A4ABN5_9ACTN</name>
<feature type="region of interest" description="Disordered" evidence="1">
    <location>
        <begin position="1"/>
        <end position="45"/>
    </location>
</feature>
<sequence length="387" mass="40913">MPADDDKDTQGARPGPGPDTEVLAALDAELGPAPPMPEFDPDGFPAGPRGDRFWRVLLAHLARRLGTDHPPHLFTLSSPAALAEHLPPGAGPRYAIAIGHHGPLPDPWDEALIGTDVDDPRVQALILVVQGTPDTRDVVDTYAAGAAAVQIAVAVTRSGRFHTVLTPSGGALPLLIGADDGGDSDTAGRHGALHLLGPRLNASLARAMGARAEPEIDLAHLVRRLSLASALRRISRISVPLPDLRERQRTLAEQACAEVWEAFVHFAPAFLPGHDRVRADLSDFGHALREMAPDQIAAAVTGPRPPAPLAAAARALRGHDWRRVSAQAVAGVLDESAEAAAWWGTGWMITILDNTIPREEHLRAWCADLCGPHATQVARAADALTGS</sequence>
<proteinExistence type="predicted"/>
<reference evidence="2 3" key="1">
    <citation type="submission" date="2018-09" db="EMBL/GenBank/DDBJ databases">
        <title>YIM 75507 draft genome.</title>
        <authorList>
            <person name="Tang S."/>
            <person name="Feng Y."/>
        </authorList>
    </citation>
    <scope>NUCLEOTIDE SEQUENCE [LARGE SCALE GENOMIC DNA]</scope>
    <source>
        <strain evidence="2 3">YIM 75507</strain>
    </source>
</reference>
<keyword evidence="3" id="KW-1185">Reference proteome</keyword>
<protein>
    <submittedName>
        <fullName evidence="2">Uncharacterized protein</fullName>
    </submittedName>
</protein>
<dbReference type="EMBL" id="QZEY01000017">
    <property type="protein sequence ID" value="RJL23894.1"/>
    <property type="molecule type" value="Genomic_DNA"/>
</dbReference>
<dbReference type="RefSeq" id="WP_119930150.1">
    <property type="nucleotide sequence ID" value="NZ_QZEY01000017.1"/>
</dbReference>
<dbReference type="Proteomes" id="UP000265768">
    <property type="component" value="Unassembled WGS sequence"/>
</dbReference>
<evidence type="ECO:0000313" key="3">
    <source>
        <dbReference type="Proteomes" id="UP000265768"/>
    </source>
</evidence>
<gene>
    <name evidence="2" type="ORF">D5H75_31130</name>
</gene>
<organism evidence="2 3">
    <name type="scientific">Bailinhaonella thermotolerans</name>
    <dbReference type="NCBI Taxonomy" id="1070861"/>
    <lineage>
        <taxon>Bacteria</taxon>
        <taxon>Bacillati</taxon>
        <taxon>Actinomycetota</taxon>
        <taxon>Actinomycetes</taxon>
        <taxon>Streptosporangiales</taxon>
        <taxon>Streptosporangiaceae</taxon>
        <taxon>Bailinhaonella</taxon>
    </lineage>
</organism>
<evidence type="ECO:0000313" key="2">
    <source>
        <dbReference type="EMBL" id="RJL23894.1"/>
    </source>
</evidence>
<evidence type="ECO:0000256" key="1">
    <source>
        <dbReference type="SAM" id="MobiDB-lite"/>
    </source>
</evidence>
<comment type="caution">
    <text evidence="2">The sequence shown here is derived from an EMBL/GenBank/DDBJ whole genome shotgun (WGS) entry which is preliminary data.</text>
</comment>